<dbReference type="PRINTS" id="PR01217">
    <property type="entry name" value="PRICHEXTENSN"/>
</dbReference>
<accession>A0A3L9L6Z9</accession>
<keyword evidence="4" id="KW-1185">Reference proteome</keyword>
<feature type="compositionally biased region" description="Low complexity" evidence="1">
    <location>
        <begin position="57"/>
        <end position="84"/>
    </location>
</feature>
<evidence type="ECO:0000313" key="4">
    <source>
        <dbReference type="Proteomes" id="UP000277871"/>
    </source>
</evidence>
<keyword evidence="2" id="KW-0812">Transmembrane</keyword>
<evidence type="ECO:0000256" key="2">
    <source>
        <dbReference type="SAM" id="Phobius"/>
    </source>
</evidence>
<keyword evidence="2" id="KW-1133">Transmembrane helix</keyword>
<proteinExistence type="predicted"/>
<name>A0A3L9L6Z9_9MICC</name>
<dbReference type="Proteomes" id="UP000277871">
    <property type="component" value="Unassembled WGS sequence"/>
</dbReference>
<organism evidence="3 4">
    <name type="scientific">Kocuria tytonicola</name>
    <dbReference type="NCBI Taxonomy" id="2055946"/>
    <lineage>
        <taxon>Bacteria</taxon>
        <taxon>Bacillati</taxon>
        <taxon>Actinomycetota</taxon>
        <taxon>Actinomycetes</taxon>
        <taxon>Micrococcales</taxon>
        <taxon>Micrococcaceae</taxon>
        <taxon>Kocuria</taxon>
    </lineage>
</organism>
<dbReference type="EMBL" id="RDEX01000001">
    <property type="protein sequence ID" value="RLY94766.1"/>
    <property type="molecule type" value="Genomic_DNA"/>
</dbReference>
<dbReference type="RefSeq" id="WP_121864503.1">
    <property type="nucleotide sequence ID" value="NZ_RDEX01000001.1"/>
</dbReference>
<comment type="caution">
    <text evidence="3">The sequence shown here is derived from an EMBL/GenBank/DDBJ whole genome shotgun (WGS) entry which is preliminary data.</text>
</comment>
<protein>
    <submittedName>
        <fullName evidence="3">Uncharacterized protein</fullName>
    </submittedName>
</protein>
<keyword evidence="2" id="KW-0472">Membrane</keyword>
<evidence type="ECO:0000313" key="3">
    <source>
        <dbReference type="EMBL" id="RLY94766.1"/>
    </source>
</evidence>
<feature type="compositionally biased region" description="Low complexity" evidence="1">
    <location>
        <begin position="91"/>
        <end position="102"/>
    </location>
</feature>
<feature type="transmembrane region" description="Helical" evidence="2">
    <location>
        <begin position="20"/>
        <end position="45"/>
    </location>
</feature>
<evidence type="ECO:0000256" key="1">
    <source>
        <dbReference type="SAM" id="MobiDB-lite"/>
    </source>
</evidence>
<feature type="region of interest" description="Disordered" evidence="1">
    <location>
        <begin position="51"/>
        <end position="128"/>
    </location>
</feature>
<dbReference type="AlphaFoldDB" id="A0A3L9L6Z9"/>
<sequence>MSTPHNEPPAPKKRWAPKKIAKIGCLGLIGLFMLLVVLGLIGAAMTGTLGQTPPKETPSGSASASPSETTATPSPSPSMTTAEPAAPPSPETTAPAAKPSTEVPKPTTAPPGEPTKAPAKTEAPKDPLADVTASVDGAKAHMEGSVLFVQIPLQEGFTGPSKSVAQKDTVDVLKAVQESKVDYSRVFIQGDPEKGGLGMLNAGYDKTTVDDIDFSTVVVREIWNARDAGSVSPELQ</sequence>
<gene>
    <name evidence="3" type="ORF">EAE32_06405</name>
</gene>
<reference evidence="3 4" key="1">
    <citation type="submission" date="2018-10" db="EMBL/GenBank/DDBJ databases">
        <title>Kocuria tytonicola, new bacteria from the preen glands of American barn owls (Tyto furcata).</title>
        <authorList>
            <person name="Braun M.S."/>
            <person name="Wang E."/>
            <person name="Zimmermann S."/>
            <person name="Boutin S."/>
            <person name="Wagner H."/>
            <person name="Wink M."/>
        </authorList>
    </citation>
    <scope>NUCLEOTIDE SEQUENCE [LARGE SCALE GENOMIC DNA]</scope>
    <source>
        <strain evidence="3 4">473</strain>
    </source>
</reference>